<name>A0AAP0PMU7_9MAGN</name>
<evidence type="ECO:0000313" key="1">
    <source>
        <dbReference type="EMBL" id="KAK9149812.1"/>
    </source>
</evidence>
<sequence>MDDLPLQKIAISGPTLASLIQRFSSSSGDVDGLLFGHVSQPTPSNLLEDDLPEPSSTRSDSPTLVANVTGFVCSGTVSSFYDSAGRLNEPALRRFVTDRALPGQSLLGWFVGRRRTALRPSLREFNVSSSLSNETLTLTLNSQIEDSVKIPPCVFILLSTPLIAQSIHTHDHRAFQFRRSSGAFEPKSMDVVNIGPGFRVHYGAFSPNSPLPWLPCVVRDSSSMEIEEDKRRDGLAARRAALKEQKGLDLYAEGFDVGRLGRLMGSEAANYTSELEGLYEKMLVKLEGLARNVEKTSAKVLEQVDQLAACYFIAFSFPSSLENTSGGFY</sequence>
<dbReference type="PRINTS" id="PR02051">
    <property type="entry name" value="PROTEINF175"/>
</dbReference>
<dbReference type="GO" id="GO:0005634">
    <property type="term" value="C:nucleus"/>
    <property type="evidence" value="ECO:0007669"/>
    <property type="project" value="TreeGrafter"/>
</dbReference>
<dbReference type="CDD" id="cd23656">
    <property type="entry name" value="Abraxas_plant"/>
    <property type="match status" value="1"/>
</dbReference>
<dbReference type="PANTHER" id="PTHR31728">
    <property type="entry name" value="ABRAXAS FAMILY MEMBER"/>
    <property type="match status" value="1"/>
</dbReference>
<accession>A0AAP0PMU7</accession>
<dbReference type="Pfam" id="PF21125">
    <property type="entry name" value="MPN_2A_DUB_like"/>
    <property type="match status" value="1"/>
</dbReference>
<protein>
    <submittedName>
        <fullName evidence="1">Uncharacterized protein</fullName>
    </submittedName>
</protein>
<evidence type="ECO:0000313" key="2">
    <source>
        <dbReference type="Proteomes" id="UP001419268"/>
    </source>
</evidence>
<dbReference type="EMBL" id="JBBNAG010000003">
    <property type="protein sequence ID" value="KAK9149812.1"/>
    <property type="molecule type" value="Genomic_DNA"/>
</dbReference>
<dbReference type="GO" id="GO:0031593">
    <property type="term" value="F:polyubiquitin modification-dependent protein binding"/>
    <property type="evidence" value="ECO:0007669"/>
    <property type="project" value="TreeGrafter"/>
</dbReference>
<dbReference type="Proteomes" id="UP001419268">
    <property type="component" value="Unassembled WGS sequence"/>
</dbReference>
<dbReference type="PANTHER" id="PTHR31728:SF5">
    <property type="entry name" value="OS07G0540200 PROTEIN"/>
    <property type="match status" value="1"/>
</dbReference>
<organism evidence="1 2">
    <name type="scientific">Stephania cephalantha</name>
    <dbReference type="NCBI Taxonomy" id="152367"/>
    <lineage>
        <taxon>Eukaryota</taxon>
        <taxon>Viridiplantae</taxon>
        <taxon>Streptophyta</taxon>
        <taxon>Embryophyta</taxon>
        <taxon>Tracheophyta</taxon>
        <taxon>Spermatophyta</taxon>
        <taxon>Magnoliopsida</taxon>
        <taxon>Ranunculales</taxon>
        <taxon>Menispermaceae</taxon>
        <taxon>Menispermoideae</taxon>
        <taxon>Cissampelideae</taxon>
        <taxon>Stephania</taxon>
    </lineage>
</organism>
<dbReference type="InterPro" id="IPR023241">
    <property type="entry name" value="FAM175_plant"/>
</dbReference>
<dbReference type="AlphaFoldDB" id="A0AAP0PMU7"/>
<keyword evidence="2" id="KW-1185">Reference proteome</keyword>
<dbReference type="InterPro" id="IPR023238">
    <property type="entry name" value="FAM175"/>
</dbReference>
<reference evidence="1 2" key="1">
    <citation type="submission" date="2024-01" db="EMBL/GenBank/DDBJ databases">
        <title>Genome assemblies of Stephania.</title>
        <authorList>
            <person name="Yang L."/>
        </authorList>
    </citation>
    <scope>NUCLEOTIDE SEQUENCE [LARGE SCALE GENOMIC DNA]</scope>
    <source>
        <strain evidence="1">JXDWG</strain>
        <tissue evidence="1">Leaf</tissue>
    </source>
</reference>
<proteinExistence type="predicted"/>
<dbReference type="PRINTS" id="PR02054">
    <property type="entry name" value="FAM175PLANT"/>
</dbReference>
<comment type="caution">
    <text evidence="1">The sequence shown here is derived from an EMBL/GenBank/DDBJ whole genome shotgun (WGS) entry which is preliminary data.</text>
</comment>
<gene>
    <name evidence="1" type="ORF">Scep_008569</name>
</gene>